<evidence type="ECO:0000256" key="1">
    <source>
        <dbReference type="SAM" id="MobiDB-lite"/>
    </source>
</evidence>
<dbReference type="InterPro" id="IPR021754">
    <property type="entry name" value="DUF3320"/>
</dbReference>
<organism evidence="4 5">
    <name type="scientific">Kocuria oceani</name>
    <dbReference type="NCBI Taxonomy" id="988827"/>
    <lineage>
        <taxon>Bacteria</taxon>
        <taxon>Bacillati</taxon>
        <taxon>Actinomycetota</taxon>
        <taxon>Actinomycetes</taxon>
        <taxon>Micrococcales</taxon>
        <taxon>Micrococcaceae</taxon>
        <taxon>Kocuria</taxon>
    </lineage>
</organism>
<sequence>MTTTMTPDLYVHQALKILGEGLEPHIRAVMAPHLGELEWIQVLRILDEARGKYGYTYATHDVALQLRMVTERLGDIGFPFSATDKHRTLSTYGGVLRLVRNQVAHNSELSVLDALRAVDTVRIVLMFIVDEAGVDRITELRRQVIDELVLDYGPEETDTHRDPPAPTPPTAPTNNGGDDVPAASPETAPEDPELDEEVDVQGRIREGGSMRPQSPRSLTWEAWEVEVVGEPEMLESLMKVAHRESVRGAIELVAEAEGPVHQARLVTLVCQAHGARRATAAKRKKVEKQIEKSPVHVDTDGFVWPLGLDVDRWLLARRSTPAQRKIEEVSPVEIANALEVILARRGSLPRDEAKREVLQFFGRSKTSSTANQQIERALTVAQQRGRVVQKRDRLVNRLGFSAVFIRAAPPAGAQ</sequence>
<feature type="region of interest" description="Disordered" evidence="1">
    <location>
        <begin position="154"/>
        <end position="198"/>
    </location>
</feature>
<dbReference type="Pfam" id="PF11784">
    <property type="entry name" value="DUF3320"/>
    <property type="match status" value="1"/>
</dbReference>
<dbReference type="RefSeq" id="WP_277552601.1">
    <property type="nucleotide sequence ID" value="NZ_JARAMH010000032.1"/>
</dbReference>
<dbReference type="Proteomes" id="UP001595797">
    <property type="component" value="Unassembled WGS sequence"/>
</dbReference>
<dbReference type="EMBL" id="JBHSIW010000019">
    <property type="protein sequence ID" value="MFC4904628.1"/>
    <property type="molecule type" value="Genomic_DNA"/>
</dbReference>
<gene>
    <name evidence="4" type="ORF">ACFPCS_13720</name>
</gene>
<evidence type="ECO:0000313" key="4">
    <source>
        <dbReference type="EMBL" id="MFC4904628.1"/>
    </source>
</evidence>
<keyword evidence="5" id="KW-1185">Reference proteome</keyword>
<evidence type="ECO:0000259" key="3">
    <source>
        <dbReference type="Pfam" id="PF18731"/>
    </source>
</evidence>
<reference evidence="5" key="1">
    <citation type="journal article" date="2019" name="Int. J. Syst. Evol. Microbiol.">
        <title>The Global Catalogue of Microorganisms (GCM) 10K type strain sequencing project: providing services to taxonomists for standard genome sequencing and annotation.</title>
        <authorList>
            <consortium name="The Broad Institute Genomics Platform"/>
            <consortium name="The Broad Institute Genome Sequencing Center for Infectious Disease"/>
            <person name="Wu L."/>
            <person name="Ma J."/>
        </authorList>
    </citation>
    <scope>NUCLEOTIDE SEQUENCE [LARGE SCALE GENOMIC DNA]</scope>
    <source>
        <strain evidence="5">CGMCC 4.6946</strain>
    </source>
</reference>
<protein>
    <submittedName>
        <fullName evidence="4">DUF3320 domain-containing protein</fullName>
    </submittedName>
</protein>
<comment type="caution">
    <text evidence="4">The sequence shown here is derived from an EMBL/GenBank/DDBJ whole genome shotgun (WGS) entry which is preliminary data.</text>
</comment>
<evidence type="ECO:0000313" key="5">
    <source>
        <dbReference type="Proteomes" id="UP001595797"/>
    </source>
</evidence>
<proteinExistence type="predicted"/>
<feature type="compositionally biased region" description="Acidic residues" evidence="1">
    <location>
        <begin position="188"/>
        <end position="198"/>
    </location>
</feature>
<evidence type="ECO:0000259" key="2">
    <source>
        <dbReference type="Pfam" id="PF11784"/>
    </source>
</evidence>
<accession>A0ABV9TM97</accession>
<feature type="domain" description="Swt1-like HEPN" evidence="3">
    <location>
        <begin position="13"/>
        <end position="126"/>
    </location>
</feature>
<dbReference type="InterPro" id="IPR041650">
    <property type="entry name" value="HEPN_Swt1"/>
</dbReference>
<name>A0ABV9TM97_9MICC</name>
<feature type="domain" description="DUF3320" evidence="2">
    <location>
        <begin position="242"/>
        <end position="280"/>
    </location>
</feature>
<dbReference type="Pfam" id="PF18731">
    <property type="entry name" value="HEPN_Swt1"/>
    <property type="match status" value="1"/>
</dbReference>